<protein>
    <submittedName>
        <fullName evidence="2">Uncharacterized protein</fullName>
    </submittedName>
</protein>
<evidence type="ECO:0000256" key="1">
    <source>
        <dbReference type="SAM" id="Phobius"/>
    </source>
</evidence>
<feature type="transmembrane region" description="Helical" evidence="1">
    <location>
        <begin position="160"/>
        <end position="184"/>
    </location>
</feature>
<name>A0A165GRP8_EXIGL</name>
<dbReference type="AlphaFoldDB" id="A0A165GRP8"/>
<accession>A0A165GRP8</accession>
<feature type="transmembrane region" description="Helical" evidence="1">
    <location>
        <begin position="113"/>
        <end position="133"/>
    </location>
</feature>
<evidence type="ECO:0000313" key="2">
    <source>
        <dbReference type="EMBL" id="KZV90910.1"/>
    </source>
</evidence>
<sequence length="231" mass="25940">MVNWSDPAEIARDADAFNKLIFALFGLYFWELCTTFRFDWEIISRKRAFKWPLIFYFLTRYSLFFALLGLMITITVTAEALYTFCQWAGNTAIAGASTCLMIRTIAIWERKAFITIPLVIISLGQWGLLYHGIVTVKADWSPEAGACLVTGTKPLFLNLLYFYTMSLDLVVLILTLLGLMLLNARSSIGKLLAADGVLYFAVAFAANIFPATLNVLDLNRASVRSLDRSLS</sequence>
<feature type="transmembrane region" description="Helical" evidence="1">
    <location>
        <begin position="87"/>
        <end position="106"/>
    </location>
</feature>
<dbReference type="Proteomes" id="UP000077266">
    <property type="component" value="Unassembled WGS sequence"/>
</dbReference>
<reference evidence="2 3" key="1">
    <citation type="journal article" date="2016" name="Mol. Biol. Evol.">
        <title>Comparative Genomics of Early-Diverging Mushroom-Forming Fungi Provides Insights into the Origins of Lignocellulose Decay Capabilities.</title>
        <authorList>
            <person name="Nagy L.G."/>
            <person name="Riley R."/>
            <person name="Tritt A."/>
            <person name="Adam C."/>
            <person name="Daum C."/>
            <person name="Floudas D."/>
            <person name="Sun H."/>
            <person name="Yadav J.S."/>
            <person name="Pangilinan J."/>
            <person name="Larsson K.H."/>
            <person name="Matsuura K."/>
            <person name="Barry K."/>
            <person name="Labutti K."/>
            <person name="Kuo R."/>
            <person name="Ohm R.A."/>
            <person name="Bhattacharya S.S."/>
            <person name="Shirouzu T."/>
            <person name="Yoshinaga Y."/>
            <person name="Martin F.M."/>
            <person name="Grigoriev I.V."/>
            <person name="Hibbett D.S."/>
        </authorList>
    </citation>
    <scope>NUCLEOTIDE SEQUENCE [LARGE SCALE GENOMIC DNA]</scope>
    <source>
        <strain evidence="2 3">HHB12029</strain>
    </source>
</reference>
<keyword evidence="1" id="KW-0472">Membrane</keyword>
<dbReference type="InParanoid" id="A0A165GRP8"/>
<feature type="transmembrane region" description="Helical" evidence="1">
    <location>
        <begin position="61"/>
        <end position="81"/>
    </location>
</feature>
<organism evidence="2 3">
    <name type="scientific">Exidia glandulosa HHB12029</name>
    <dbReference type="NCBI Taxonomy" id="1314781"/>
    <lineage>
        <taxon>Eukaryota</taxon>
        <taxon>Fungi</taxon>
        <taxon>Dikarya</taxon>
        <taxon>Basidiomycota</taxon>
        <taxon>Agaricomycotina</taxon>
        <taxon>Agaricomycetes</taxon>
        <taxon>Auriculariales</taxon>
        <taxon>Exidiaceae</taxon>
        <taxon>Exidia</taxon>
    </lineage>
</organism>
<feature type="transmembrane region" description="Helical" evidence="1">
    <location>
        <begin position="196"/>
        <end position="216"/>
    </location>
</feature>
<feature type="transmembrane region" description="Helical" evidence="1">
    <location>
        <begin position="20"/>
        <end position="40"/>
    </location>
</feature>
<keyword evidence="1" id="KW-1133">Transmembrane helix</keyword>
<gene>
    <name evidence="2" type="ORF">EXIGLDRAFT_616308</name>
</gene>
<keyword evidence="3" id="KW-1185">Reference proteome</keyword>
<proteinExistence type="predicted"/>
<evidence type="ECO:0000313" key="3">
    <source>
        <dbReference type="Proteomes" id="UP000077266"/>
    </source>
</evidence>
<dbReference type="OrthoDB" id="3197626at2759"/>
<keyword evidence="1" id="KW-0812">Transmembrane</keyword>
<dbReference type="EMBL" id="KV426038">
    <property type="protein sequence ID" value="KZV90910.1"/>
    <property type="molecule type" value="Genomic_DNA"/>
</dbReference>